<reference evidence="2 3" key="1">
    <citation type="submission" date="2016-01" db="EMBL/GenBank/DDBJ databases">
        <title>Genome sequence of the yeast Holleya sinecauda.</title>
        <authorList>
            <person name="Dietrich F.S."/>
        </authorList>
    </citation>
    <scope>NUCLEOTIDE SEQUENCE [LARGE SCALE GENOMIC DNA]</scope>
    <source>
        <strain evidence="2 3">ATCC 58844</strain>
    </source>
</reference>
<dbReference type="GeneID" id="28722154"/>
<dbReference type="InterPro" id="IPR006575">
    <property type="entry name" value="RWD_dom"/>
</dbReference>
<name>A0A120K129_9SACH</name>
<dbReference type="InterPro" id="IPR016135">
    <property type="entry name" value="UBQ-conjugating_enzyme/RWD"/>
</dbReference>
<dbReference type="Pfam" id="PF05773">
    <property type="entry name" value="RWD"/>
    <property type="match status" value="1"/>
</dbReference>
<dbReference type="PANTHER" id="PTHR12292">
    <property type="entry name" value="RWD DOMAIN-CONTAINING PROTEIN"/>
    <property type="match status" value="1"/>
</dbReference>
<feature type="domain" description="RWD" evidence="1">
    <location>
        <begin position="9"/>
        <end position="163"/>
    </location>
</feature>
<dbReference type="SUPFAM" id="SSF54495">
    <property type="entry name" value="UBC-like"/>
    <property type="match status" value="1"/>
</dbReference>
<gene>
    <name evidence="2" type="ORF">AW171_hschr2489</name>
</gene>
<protein>
    <submittedName>
        <fullName evidence="2">HBR058Cp</fullName>
    </submittedName>
</protein>
<dbReference type="SMART" id="SM00591">
    <property type="entry name" value="RWD"/>
    <property type="match status" value="1"/>
</dbReference>
<dbReference type="CDD" id="cd23824">
    <property type="entry name" value="RWD_ScGIR2-like"/>
    <property type="match status" value="1"/>
</dbReference>
<dbReference type="Gene3D" id="3.10.110.10">
    <property type="entry name" value="Ubiquitin Conjugating Enzyme"/>
    <property type="match status" value="1"/>
</dbReference>
<organism evidence="2 3">
    <name type="scientific">Eremothecium sinecaudum</name>
    <dbReference type="NCBI Taxonomy" id="45286"/>
    <lineage>
        <taxon>Eukaryota</taxon>
        <taxon>Fungi</taxon>
        <taxon>Dikarya</taxon>
        <taxon>Ascomycota</taxon>
        <taxon>Saccharomycotina</taxon>
        <taxon>Saccharomycetes</taxon>
        <taxon>Saccharomycetales</taxon>
        <taxon>Saccharomycetaceae</taxon>
        <taxon>Eremothecium</taxon>
    </lineage>
</organism>
<evidence type="ECO:0000313" key="3">
    <source>
        <dbReference type="Proteomes" id="UP000243052"/>
    </source>
</evidence>
<proteinExistence type="predicted"/>
<dbReference type="STRING" id="45286.A0A120K129"/>
<sequence length="261" mass="30181">MSCQEEQLQELEVVEAIYPDEFYAINSEYPDIQFRVDLKLDLIPLNTSSFTEKSIEFEQHIVIEFLLPETYPDVVPKLKIEPYKVSLKDGEEIDGEEEEELGFDEQGNPITAKLENIPDMIDFDDYIPELIEALLAQVESDMLVGAPMCFGLISSAKENCETWFQNTLQALELAHEQKLREREMEEQKKFQGTKVTKESYLEWRKNFRRDFGLDERDARRRMEAHSGRLSGRQVFEQGLAGAEDDEVAAVEDELSQGIKQL</sequence>
<dbReference type="RefSeq" id="XP_017985955.1">
    <property type="nucleotide sequence ID" value="XM_018130466.1"/>
</dbReference>
<evidence type="ECO:0000259" key="1">
    <source>
        <dbReference type="PROSITE" id="PS50908"/>
    </source>
</evidence>
<evidence type="ECO:0000313" key="2">
    <source>
        <dbReference type="EMBL" id="AMD18959.1"/>
    </source>
</evidence>
<dbReference type="PROSITE" id="PS50908">
    <property type="entry name" value="RWD"/>
    <property type="match status" value="1"/>
</dbReference>
<dbReference type="InterPro" id="IPR040213">
    <property type="entry name" value="GIR2-like"/>
</dbReference>
<dbReference type="OrthoDB" id="277175at2759"/>
<dbReference type="EMBL" id="CP014242">
    <property type="protein sequence ID" value="AMD18959.1"/>
    <property type="molecule type" value="Genomic_DNA"/>
</dbReference>
<dbReference type="Proteomes" id="UP000243052">
    <property type="component" value="Chromosome ii"/>
</dbReference>
<dbReference type="AlphaFoldDB" id="A0A120K129"/>
<accession>A0A120K129</accession>
<keyword evidence="3" id="KW-1185">Reference proteome</keyword>